<dbReference type="SUPFAM" id="SSF48403">
    <property type="entry name" value="Ankyrin repeat"/>
    <property type="match status" value="1"/>
</dbReference>
<evidence type="ECO:0000256" key="1">
    <source>
        <dbReference type="SAM" id="MobiDB-lite"/>
    </source>
</evidence>
<dbReference type="OrthoDB" id="2099489at2759"/>
<name>A0A138ZYH7_GONPJ</name>
<dbReference type="PROSITE" id="PS50181">
    <property type="entry name" value="FBOX"/>
    <property type="match status" value="1"/>
</dbReference>
<sequence>MPCHSALSSPCFPLLNLPDELIARIGRYMHEHRLALPTESLNRRLKSLLEQPEDVSVRALHHYKYPIDAVFDEAARGDTQVIVLLVQHYLSAVSNDPIARTFVDDLPFPDATEDVKKNCFHHEGTGSVVLQATAKTRLFRLLNGLSTPTLYSSLDDISPMHILAYHGRTTAMQFCVDNSEDVVKKIGDECLAIAAREGHLRAVQLLLDLGAKNTYITLKDVASKVVLKELTKPRFPKVDLPHRFGAVFSLPAAHGTTSALFTPDIRGNTPPPPSAPRRGYFA</sequence>
<feature type="domain" description="F-box" evidence="2">
    <location>
        <begin position="11"/>
        <end position="60"/>
    </location>
</feature>
<keyword evidence="4" id="KW-1185">Reference proteome</keyword>
<gene>
    <name evidence="3" type="ORF">M427DRAFT_63902</name>
</gene>
<proteinExistence type="predicted"/>
<evidence type="ECO:0000313" key="3">
    <source>
        <dbReference type="EMBL" id="KXS09521.1"/>
    </source>
</evidence>
<dbReference type="Gene3D" id="1.25.40.20">
    <property type="entry name" value="Ankyrin repeat-containing domain"/>
    <property type="match status" value="1"/>
</dbReference>
<dbReference type="SMART" id="SM00248">
    <property type="entry name" value="ANK"/>
    <property type="match status" value="2"/>
</dbReference>
<protein>
    <recommendedName>
        <fullName evidence="2">F-box domain-containing protein</fullName>
    </recommendedName>
</protein>
<organism evidence="3 4">
    <name type="scientific">Gonapodya prolifera (strain JEL478)</name>
    <name type="common">Monoblepharis prolifera</name>
    <dbReference type="NCBI Taxonomy" id="1344416"/>
    <lineage>
        <taxon>Eukaryota</taxon>
        <taxon>Fungi</taxon>
        <taxon>Fungi incertae sedis</taxon>
        <taxon>Chytridiomycota</taxon>
        <taxon>Chytridiomycota incertae sedis</taxon>
        <taxon>Monoblepharidomycetes</taxon>
        <taxon>Monoblepharidales</taxon>
        <taxon>Gonapodyaceae</taxon>
        <taxon>Gonapodya</taxon>
    </lineage>
</organism>
<dbReference type="InterPro" id="IPR036770">
    <property type="entry name" value="Ankyrin_rpt-contain_sf"/>
</dbReference>
<dbReference type="AlphaFoldDB" id="A0A138ZYH7"/>
<dbReference type="EMBL" id="KQ965859">
    <property type="protein sequence ID" value="KXS09521.1"/>
    <property type="molecule type" value="Genomic_DNA"/>
</dbReference>
<reference evidence="3 4" key="1">
    <citation type="journal article" date="2015" name="Genome Biol. Evol.">
        <title>Phylogenomic analyses indicate that early fungi evolved digesting cell walls of algal ancestors of land plants.</title>
        <authorList>
            <person name="Chang Y."/>
            <person name="Wang S."/>
            <person name="Sekimoto S."/>
            <person name="Aerts A.L."/>
            <person name="Choi C."/>
            <person name="Clum A."/>
            <person name="LaButti K.M."/>
            <person name="Lindquist E.A."/>
            <person name="Yee Ngan C."/>
            <person name="Ohm R.A."/>
            <person name="Salamov A.A."/>
            <person name="Grigoriev I.V."/>
            <person name="Spatafora J.W."/>
            <person name="Berbee M.L."/>
        </authorList>
    </citation>
    <scope>NUCLEOTIDE SEQUENCE [LARGE SCALE GENOMIC DNA]</scope>
    <source>
        <strain evidence="3 4">JEL478</strain>
    </source>
</reference>
<dbReference type="InterPro" id="IPR002110">
    <property type="entry name" value="Ankyrin_rpt"/>
</dbReference>
<dbReference type="Proteomes" id="UP000070544">
    <property type="component" value="Unassembled WGS sequence"/>
</dbReference>
<feature type="region of interest" description="Disordered" evidence="1">
    <location>
        <begin position="260"/>
        <end position="282"/>
    </location>
</feature>
<evidence type="ECO:0000259" key="2">
    <source>
        <dbReference type="PROSITE" id="PS50181"/>
    </source>
</evidence>
<accession>A0A138ZYH7</accession>
<evidence type="ECO:0000313" key="4">
    <source>
        <dbReference type="Proteomes" id="UP000070544"/>
    </source>
</evidence>
<dbReference type="InterPro" id="IPR001810">
    <property type="entry name" value="F-box_dom"/>
</dbReference>